<feature type="domain" description="Peptidase A1" evidence="5">
    <location>
        <begin position="1"/>
        <end position="155"/>
    </location>
</feature>
<dbReference type="AlphaFoldDB" id="Q4UHM9"/>
<dbReference type="PANTHER" id="PTHR47966">
    <property type="entry name" value="BETA-SITE APP-CLEAVING ENZYME, ISOFORM A-RELATED"/>
    <property type="match status" value="1"/>
</dbReference>
<dbReference type="eggNOG" id="KOG1339">
    <property type="taxonomic scope" value="Eukaryota"/>
</dbReference>
<comment type="similarity">
    <text evidence="1">Belongs to the peptidase A1 family.</text>
</comment>
<evidence type="ECO:0000313" key="6">
    <source>
        <dbReference type="EMBL" id="CAI73410.1"/>
    </source>
</evidence>
<protein>
    <recommendedName>
        <fullName evidence="5">Peptidase A1 domain-containing protein</fullName>
    </recommendedName>
</protein>
<dbReference type="InterPro" id="IPR033121">
    <property type="entry name" value="PEPTIDASE_A1"/>
</dbReference>
<keyword evidence="2" id="KW-0645">Protease</keyword>
<evidence type="ECO:0000256" key="2">
    <source>
        <dbReference type="ARBA" id="ARBA00022670"/>
    </source>
</evidence>
<accession>Q4UHM9</accession>
<evidence type="ECO:0000259" key="5">
    <source>
        <dbReference type="PROSITE" id="PS51767"/>
    </source>
</evidence>
<keyword evidence="7" id="KW-1185">Reference proteome</keyword>
<dbReference type="EMBL" id="CR940347">
    <property type="protein sequence ID" value="CAI73410.1"/>
    <property type="molecule type" value="Genomic_DNA"/>
</dbReference>
<dbReference type="InParanoid" id="Q4UHM9"/>
<dbReference type="GeneID" id="3863524"/>
<gene>
    <name evidence="6" type="ORF">TA05620</name>
</gene>
<dbReference type="MEROPS" id="A01.A93"/>
<dbReference type="Pfam" id="PF00026">
    <property type="entry name" value="Asp"/>
    <property type="match status" value="1"/>
</dbReference>
<dbReference type="Proteomes" id="UP000001950">
    <property type="component" value="Chromosome 1"/>
</dbReference>
<dbReference type="VEuPathDB" id="PiroplasmaDB:TA05620"/>
<dbReference type="GO" id="GO:0004190">
    <property type="term" value="F:aspartic-type endopeptidase activity"/>
    <property type="evidence" value="ECO:0007669"/>
    <property type="project" value="UniProtKB-KW"/>
</dbReference>
<dbReference type="Gene3D" id="2.40.70.10">
    <property type="entry name" value="Acid Proteases"/>
    <property type="match status" value="1"/>
</dbReference>
<name>Q4UHM9_THEAN</name>
<dbReference type="STRING" id="5874.Q4UHM9"/>
<dbReference type="GO" id="GO:0006508">
    <property type="term" value="P:proteolysis"/>
    <property type="evidence" value="ECO:0007669"/>
    <property type="project" value="UniProtKB-KW"/>
</dbReference>
<dbReference type="PANTHER" id="PTHR47966:SF51">
    <property type="entry name" value="BETA-SITE APP-CLEAVING ENZYME, ISOFORM A-RELATED"/>
    <property type="match status" value="1"/>
</dbReference>
<dbReference type="KEGG" id="tan:TA05620"/>
<evidence type="ECO:0000256" key="4">
    <source>
        <dbReference type="ARBA" id="ARBA00022801"/>
    </source>
</evidence>
<keyword evidence="4" id="KW-0378">Hydrolase</keyword>
<keyword evidence="3" id="KW-0064">Aspartyl protease</keyword>
<dbReference type="InterPro" id="IPR021109">
    <property type="entry name" value="Peptidase_aspartic_dom_sf"/>
</dbReference>
<sequence>MMGGIDKRFYKGDLYMLPVIRELYWEIKLYELWIGNIKLCCNNESYIIFDSGTSFNTMPHTEFLLFKQYIKPKYCNGLENIYEEYPIIKYKLEGGIEINIEPQEYIFLHKDKCRIAYMQIDVPSSYGRAFILGTQAFMTHYYTVYQRQPPMVRYGACSNSNSTKTGSLTPQRGFLTSERGLFSYTSYLPLVVIYLQYLLVSYTASGPITGRGPEHRNAVLGWIC</sequence>
<dbReference type="SUPFAM" id="SSF50630">
    <property type="entry name" value="Acid proteases"/>
    <property type="match status" value="1"/>
</dbReference>
<proteinExistence type="inferred from homology"/>
<dbReference type="InterPro" id="IPR001461">
    <property type="entry name" value="Aspartic_peptidase_A1"/>
</dbReference>
<evidence type="ECO:0000313" key="7">
    <source>
        <dbReference type="Proteomes" id="UP000001950"/>
    </source>
</evidence>
<evidence type="ECO:0000256" key="1">
    <source>
        <dbReference type="ARBA" id="ARBA00007447"/>
    </source>
</evidence>
<reference evidence="6 7" key="1">
    <citation type="journal article" date="2005" name="Science">
        <title>Genome of the host-cell transforming parasite Theileria annulata compared with T. parva.</title>
        <authorList>
            <person name="Pain A."/>
            <person name="Renauld H."/>
            <person name="Berriman M."/>
            <person name="Murphy L."/>
            <person name="Yeats C.A."/>
            <person name="Weir W."/>
            <person name="Kerhornou A."/>
            <person name="Aslett M."/>
            <person name="Bishop R."/>
            <person name="Bouchier C."/>
            <person name="Cochet M."/>
            <person name="Coulson R.M.R."/>
            <person name="Cronin A."/>
            <person name="de Villiers E.P."/>
            <person name="Fraser A."/>
            <person name="Fosker N."/>
            <person name="Gardner M."/>
            <person name="Goble A."/>
            <person name="Griffiths-Jones S."/>
            <person name="Harris D.E."/>
            <person name="Katzer F."/>
            <person name="Larke N."/>
            <person name="Lord A."/>
            <person name="Maser P."/>
            <person name="McKellar S."/>
            <person name="Mooney P."/>
            <person name="Morton F."/>
            <person name="Nene V."/>
            <person name="O'Neil S."/>
            <person name="Price C."/>
            <person name="Quail M.A."/>
            <person name="Rabbinowitsch E."/>
            <person name="Rawlings N.D."/>
            <person name="Rutter S."/>
            <person name="Saunders D."/>
            <person name="Seeger K."/>
            <person name="Shah T."/>
            <person name="Squares R."/>
            <person name="Squares S."/>
            <person name="Tivey A."/>
            <person name="Walker A.R."/>
            <person name="Woodward J."/>
            <person name="Dobbelaere D.A.E."/>
            <person name="Langsley G."/>
            <person name="Rajandream M.A."/>
            <person name="McKeever D."/>
            <person name="Shiels B."/>
            <person name="Tait A."/>
            <person name="Barrell B.G."/>
            <person name="Hall N."/>
        </authorList>
    </citation>
    <scope>NUCLEOTIDE SEQUENCE [LARGE SCALE GENOMIC DNA]</scope>
    <source>
        <strain evidence="7">Ankara</strain>
    </source>
</reference>
<evidence type="ECO:0000256" key="3">
    <source>
        <dbReference type="ARBA" id="ARBA00022750"/>
    </source>
</evidence>
<dbReference type="RefSeq" id="XP_954087.1">
    <property type="nucleotide sequence ID" value="XM_948994.1"/>
</dbReference>
<organism evidence="6 7">
    <name type="scientific">Theileria annulata</name>
    <dbReference type="NCBI Taxonomy" id="5874"/>
    <lineage>
        <taxon>Eukaryota</taxon>
        <taxon>Sar</taxon>
        <taxon>Alveolata</taxon>
        <taxon>Apicomplexa</taxon>
        <taxon>Aconoidasida</taxon>
        <taxon>Piroplasmida</taxon>
        <taxon>Theileriidae</taxon>
        <taxon>Theileria</taxon>
    </lineage>
</organism>
<dbReference type="PROSITE" id="PS51767">
    <property type="entry name" value="PEPTIDASE_A1"/>
    <property type="match status" value="1"/>
</dbReference>
<dbReference type="OrthoDB" id="771136at2759"/>